<proteinExistence type="predicted"/>
<sequence>MPYRYTDDVVKLYIPVSVIKDYHDHPEPYGDRMVTLINGMYTDVYEDEQGIFTLTNDLDLVEYIKSIGGVHARKR</sequence>
<dbReference type="Proteomes" id="UP001177160">
    <property type="component" value="Unassembled WGS sequence"/>
</dbReference>
<evidence type="ECO:0000313" key="2">
    <source>
        <dbReference type="Proteomes" id="UP001177160"/>
    </source>
</evidence>
<keyword evidence="2" id="KW-1185">Reference proteome</keyword>
<accession>A0ABT2Y7W5</accession>
<organism evidence="1 2">
    <name type="scientific">Paracholeplasma manati</name>
    <dbReference type="NCBI Taxonomy" id="591373"/>
    <lineage>
        <taxon>Bacteria</taxon>
        <taxon>Bacillati</taxon>
        <taxon>Mycoplasmatota</taxon>
        <taxon>Mollicutes</taxon>
        <taxon>Acholeplasmatales</taxon>
        <taxon>Acholeplasmataceae</taxon>
        <taxon>Paracholeplasma</taxon>
    </lineage>
</organism>
<comment type="caution">
    <text evidence="1">The sequence shown here is derived from an EMBL/GenBank/DDBJ whole genome shotgun (WGS) entry which is preliminary data.</text>
</comment>
<evidence type="ECO:0000313" key="1">
    <source>
        <dbReference type="EMBL" id="MCV2232839.1"/>
    </source>
</evidence>
<evidence type="ECO:0008006" key="3">
    <source>
        <dbReference type="Google" id="ProtNLM"/>
    </source>
</evidence>
<reference evidence="1" key="1">
    <citation type="submission" date="2022-09" db="EMBL/GenBank/DDBJ databases">
        <title>Novel Mycoplasma species identified in domestic and wild animals.</title>
        <authorList>
            <person name="Volokhov D.V."/>
            <person name="Furtak V.A."/>
            <person name="Zagorodnyaya T.A."/>
        </authorList>
    </citation>
    <scope>NUCLEOTIDE SEQUENCE</scope>
    <source>
        <strain evidence="1">Oakley</strain>
    </source>
</reference>
<protein>
    <recommendedName>
        <fullName evidence="3">Transposase</fullName>
    </recommendedName>
</protein>
<gene>
    <name evidence="1" type="ORF">N7548_08405</name>
</gene>
<name>A0ABT2Y7W5_9MOLU</name>
<dbReference type="EMBL" id="JAOVQM010000011">
    <property type="protein sequence ID" value="MCV2232839.1"/>
    <property type="molecule type" value="Genomic_DNA"/>
</dbReference>
<dbReference type="RefSeq" id="WP_263609028.1">
    <property type="nucleotide sequence ID" value="NZ_JAOVQM010000011.1"/>
</dbReference>